<dbReference type="RefSeq" id="WP_024753093.1">
    <property type="nucleotide sequence ID" value="NZ_CDNC01000002.1"/>
</dbReference>
<organism evidence="1 2">
    <name type="scientific">Treponema phagedenis</name>
    <dbReference type="NCBI Taxonomy" id="162"/>
    <lineage>
        <taxon>Bacteria</taxon>
        <taxon>Pseudomonadati</taxon>
        <taxon>Spirochaetota</taxon>
        <taxon>Spirochaetia</taxon>
        <taxon>Spirochaetales</taxon>
        <taxon>Treponemataceae</taxon>
        <taxon>Treponema</taxon>
    </lineage>
</organism>
<evidence type="ECO:0000313" key="1">
    <source>
        <dbReference type="EMBL" id="CEM60689.1"/>
    </source>
</evidence>
<reference evidence="2" key="1">
    <citation type="submission" date="2015-01" db="EMBL/GenBank/DDBJ databases">
        <authorList>
            <person name="Manzoor Shahid"/>
            <person name="Zubair Saima"/>
        </authorList>
    </citation>
    <scope>NUCLEOTIDE SEQUENCE [LARGE SCALE GENOMIC DNA]</scope>
    <source>
        <strain evidence="2">V1</strain>
    </source>
</reference>
<accession>A0A0B7GQ22</accession>
<gene>
    <name evidence="1" type="ORF">TPHV1_100009</name>
</gene>
<sequence length="547" mass="62772">MGKKKTDTKYRKLLCLLFLFFIGSGFICGETAFILEDNSPTALLDEESEDFDLIKKDTNEEQDKKIDFEKAFLNQKMQLHKGYLLSAGVSSDVYKAFLNLHSPEPLPDFSLRVKNFGLMLMPLERLHKKYPDKVLPQLTFFVGAASLSGLKTMATKPAFSALKPNFTGIIFSRKESMNFSQLSKKIHYAVEFRITDFSVVFFAENNTQTDSESIIAKALTKKDAAQIHIPKKGFNYYVTADWKAKIGKNKTDKIAVSMFSGFYPEPKFFKVNKKNFAYHPYNTVLAFGTVFVHPIIATQIFAAMNMQVDKKIGGAGRAEVDIFYRYAGINLGTSYLSKDYIGLHNTMQKEKIAFFVQPIFKWNFLEARGMFFSYFTTEKNETKKIAFDYGAAVNINHKIAEQKNLFTFKADTYKLQNSLKIKSIKEWFPSGIRYFDFFFIGLQYEFQQKKINPYSIKKYGIETAIRFNIQKRMSLAASGFFDRSNAVKKQKKADPVHEWNAPKYGGALQWTFDILTTPVKHGITAEIKLQNTQPNFDFLLAYRVALK</sequence>
<protein>
    <submittedName>
        <fullName evidence="1">Uncharacterized protein</fullName>
    </submittedName>
</protein>
<keyword evidence="2" id="KW-1185">Reference proteome</keyword>
<evidence type="ECO:0000313" key="2">
    <source>
        <dbReference type="Proteomes" id="UP000042527"/>
    </source>
</evidence>
<dbReference type="AlphaFoldDB" id="A0A0B7GQ22"/>
<proteinExistence type="predicted"/>
<dbReference type="Proteomes" id="UP000042527">
    <property type="component" value="Unassembled WGS sequence"/>
</dbReference>
<dbReference type="EMBL" id="CDNC01000002">
    <property type="protein sequence ID" value="CEM60689.1"/>
    <property type="molecule type" value="Genomic_DNA"/>
</dbReference>
<name>A0A0B7GQ22_TREPH</name>